<reference evidence="1" key="1">
    <citation type="submission" date="2019-08" db="EMBL/GenBank/DDBJ databases">
        <authorList>
            <person name="Kucharzyk K."/>
            <person name="Murdoch R.W."/>
            <person name="Higgins S."/>
            <person name="Loffler F."/>
        </authorList>
    </citation>
    <scope>NUCLEOTIDE SEQUENCE</scope>
</reference>
<protein>
    <submittedName>
        <fullName evidence="1">Uncharacterized protein</fullName>
    </submittedName>
</protein>
<gene>
    <name evidence="1" type="ORF">SDC9_29063</name>
</gene>
<sequence>MEKDKAPATKDYNIYSTKKIPNRNKWKYRRIEKYEDYEFTHCIAYEMAIRNEEVIILTKLLENLNILNKELFLNQNFLDSNIEEINSYAMSELIYLKIIFDNFSLLLTPYENDYLLNIIQTYNNTTFQMFKSHYNEEKSLKNLFNKATNADKILIIMVLCVSVDWKLEREYYVVNEMKSITKKHIDKLFPKNNNYEPNEEISSHIDTVFTDPNYKENYIHEERAGYIVYQGAYENDNSFTINKVIPNFAQPLRMFNTMSISINPSLPLNDILSFVKKIKEDYDKKCDFKNFFEFSLEDLIINSDTKSTIDDISSYDKQRWADMFYIYDYFQFYFSEGNKINKGKTENNKENKEDDLTTVAKEISLQLSYYHILKHKKPLCFYDFADIGNYKSSYSKYETDLLFGIKEKIEENKEYEKYIKLKKSKDGVKEETINFYMTADYIKTVYYPKMKKFIEGKNPEYLKFVDGRNHTKNSFIDGKNNASSKL</sequence>
<name>A0A644UWR3_9ZZZZ</name>
<dbReference type="AlphaFoldDB" id="A0A644UWR3"/>
<organism evidence="1">
    <name type="scientific">bioreactor metagenome</name>
    <dbReference type="NCBI Taxonomy" id="1076179"/>
    <lineage>
        <taxon>unclassified sequences</taxon>
        <taxon>metagenomes</taxon>
        <taxon>ecological metagenomes</taxon>
    </lineage>
</organism>
<evidence type="ECO:0000313" key="1">
    <source>
        <dbReference type="EMBL" id="MPL83113.1"/>
    </source>
</evidence>
<dbReference type="EMBL" id="VSSQ01000172">
    <property type="protein sequence ID" value="MPL83113.1"/>
    <property type="molecule type" value="Genomic_DNA"/>
</dbReference>
<proteinExistence type="predicted"/>
<accession>A0A644UWR3</accession>
<comment type="caution">
    <text evidence="1">The sequence shown here is derived from an EMBL/GenBank/DDBJ whole genome shotgun (WGS) entry which is preliminary data.</text>
</comment>